<reference evidence="2" key="1">
    <citation type="submission" date="2017-01" db="EMBL/GenBank/DDBJ databases">
        <title>Genome sequence of Rouxiella sp. ERMR1:05.</title>
        <authorList>
            <person name="Kumar R."/>
            <person name="Singh D."/>
            <person name="Kumar S."/>
        </authorList>
    </citation>
    <scope>NUCLEOTIDE SEQUENCE [LARGE SCALE GENOMIC DNA]</scope>
    <source>
        <strain evidence="2">ERMR1:05</strain>
    </source>
</reference>
<dbReference type="RefSeq" id="WP_104921866.1">
    <property type="nucleotide sequence ID" value="NZ_CP019062.1"/>
</dbReference>
<dbReference type="OrthoDB" id="6504253at2"/>
<gene>
    <name evidence="1" type="ORF">BV494_05065</name>
</gene>
<evidence type="ECO:0008006" key="3">
    <source>
        <dbReference type="Google" id="ProtNLM"/>
    </source>
</evidence>
<keyword evidence="2" id="KW-1185">Reference proteome</keyword>
<accession>A0A2L1UN19</accession>
<dbReference type="Proteomes" id="UP000239197">
    <property type="component" value="Chromosome"/>
</dbReference>
<organism evidence="1 2">
    <name type="scientific">Rahnella sikkimica</name>
    <dbReference type="NCBI Taxonomy" id="1805933"/>
    <lineage>
        <taxon>Bacteria</taxon>
        <taxon>Pseudomonadati</taxon>
        <taxon>Pseudomonadota</taxon>
        <taxon>Gammaproteobacteria</taxon>
        <taxon>Enterobacterales</taxon>
        <taxon>Yersiniaceae</taxon>
        <taxon>Rahnella</taxon>
    </lineage>
</organism>
<evidence type="ECO:0000313" key="1">
    <source>
        <dbReference type="EMBL" id="AVF34337.1"/>
    </source>
</evidence>
<proteinExistence type="predicted"/>
<protein>
    <recommendedName>
        <fullName evidence="3">DUF1868 domain-containing protein</fullName>
    </recommendedName>
</protein>
<dbReference type="AlphaFoldDB" id="A0A2L1UN19"/>
<name>A0A2L1UN19_9GAMM</name>
<dbReference type="KEGG" id="rox:BV494_05065"/>
<dbReference type="EMBL" id="CP019062">
    <property type="protein sequence ID" value="AVF34337.1"/>
    <property type="molecule type" value="Genomic_DNA"/>
</dbReference>
<sequence>MHAAAMIQKAYDDATRRTLDEWNAHPDTGVIRTEPFYHPTRLAITSGNRAGPTMAGLLSALETAAKGDPLADVAPPTGMHFTFFCMTQALYDKPEDAEGMAELTGIFRKHCDGHIMHIQDLRLIALPDQLLLAGFPDEQSQRVRQLLVNDLMKTPWAEKIRERFPRTEIPQVFWHSTLLRYSAQYLPEPLRVWFRDNQHKSFGSLSLPVKLVMTNYNWTETLTLA</sequence>
<evidence type="ECO:0000313" key="2">
    <source>
        <dbReference type="Proteomes" id="UP000239197"/>
    </source>
</evidence>